<feature type="transmembrane region" description="Helical" evidence="1">
    <location>
        <begin position="305"/>
        <end position="324"/>
    </location>
</feature>
<accession>A0A2Z4GES5</accession>
<feature type="transmembrane region" description="Helical" evidence="1">
    <location>
        <begin position="157"/>
        <end position="177"/>
    </location>
</feature>
<evidence type="ECO:0000313" key="3">
    <source>
        <dbReference type="Proteomes" id="UP000249873"/>
    </source>
</evidence>
<feature type="transmembrane region" description="Helical" evidence="1">
    <location>
        <begin position="385"/>
        <end position="406"/>
    </location>
</feature>
<feature type="transmembrane region" description="Helical" evidence="1">
    <location>
        <begin position="133"/>
        <end position="151"/>
    </location>
</feature>
<proteinExistence type="predicted"/>
<dbReference type="PANTHER" id="PTHR31061:SF24">
    <property type="entry name" value="LD22376P"/>
    <property type="match status" value="1"/>
</dbReference>
<keyword evidence="3" id="KW-1185">Reference proteome</keyword>
<feature type="transmembrane region" description="Helical" evidence="1">
    <location>
        <begin position="48"/>
        <end position="66"/>
    </location>
</feature>
<feature type="transmembrane region" description="Helical" evidence="1">
    <location>
        <begin position="242"/>
        <end position="263"/>
    </location>
</feature>
<dbReference type="OrthoDB" id="9788724at2"/>
<dbReference type="RefSeq" id="WP_111373009.1">
    <property type="nucleotide sequence ID" value="NZ_CP029480.1"/>
</dbReference>
<feature type="transmembrane region" description="Helical" evidence="1">
    <location>
        <begin position="106"/>
        <end position="124"/>
    </location>
</feature>
<dbReference type="Proteomes" id="UP000249873">
    <property type="component" value="Chromosome"/>
</dbReference>
<feature type="transmembrane region" description="Helical" evidence="1">
    <location>
        <begin position="184"/>
        <end position="205"/>
    </location>
</feature>
<name>A0A2Z4GES5_9BACT</name>
<dbReference type="PANTHER" id="PTHR31061">
    <property type="entry name" value="LD22376P"/>
    <property type="match status" value="1"/>
</dbReference>
<dbReference type="AlphaFoldDB" id="A0A2Z4GES5"/>
<reference evidence="2 3" key="1">
    <citation type="submission" date="2018-05" db="EMBL/GenBank/DDBJ databases">
        <title>Complete genome sequence of Arcticibacterium luteifluviistationis SM1504T, a cytophagaceae bacterium isolated from Arctic surface seawater.</title>
        <authorList>
            <person name="Li Y."/>
            <person name="Qin Q.-L."/>
        </authorList>
    </citation>
    <scope>NUCLEOTIDE SEQUENCE [LARGE SCALE GENOMIC DNA]</scope>
    <source>
        <strain evidence="2 3">SM1504</strain>
    </source>
</reference>
<sequence length="414" mass="46735">MKKRLPSIDVFRGITVMLMTLVNNPGDWGNVITPFLHAKWHGCSPTDLVFPFFLFVVGITTVLASPEPSFDKNTFLKITVRALRIFSLGLFLGFFSKIHLFGLEGYALLMVRLIFVALVYYLLLTKYDLKRQLYVVLGFLAILFTLAYLPVSGFENVRIPGVLQRIGLVYFVVAILYNSFSLKVLGGVCAVLLLGYWAAMALIPVEGVTGVFDKDVNVAAAFDRLFLEGHMWASSKTWDPEGLFSTLPAFATGLIGVFIGRLLVTEKYEEERVNYLIYAGLGLTALGYFWNMVFPINKALWTSSYVLYTAGLATLLMALIYFVVEERGIKFWIKPFLIFGVNPMLIFFFSGIIPRVLSTVKIDGVGFQQYVYKNGLVPMFADPKYASLSWAILYLLFWFAVLAVFYKKKIFVKV</sequence>
<keyword evidence="1" id="KW-0812">Transmembrane</keyword>
<keyword evidence="1" id="KW-1133">Transmembrane helix</keyword>
<feature type="transmembrane region" description="Helical" evidence="1">
    <location>
        <begin position="336"/>
        <end position="357"/>
    </location>
</feature>
<dbReference type="EMBL" id="CP029480">
    <property type="protein sequence ID" value="AWV99641.1"/>
    <property type="molecule type" value="Genomic_DNA"/>
</dbReference>
<feature type="transmembrane region" description="Helical" evidence="1">
    <location>
        <begin position="275"/>
        <end position="293"/>
    </location>
</feature>
<evidence type="ECO:0000256" key="1">
    <source>
        <dbReference type="SAM" id="Phobius"/>
    </source>
</evidence>
<keyword evidence="1" id="KW-0472">Membrane</keyword>
<feature type="transmembrane region" description="Helical" evidence="1">
    <location>
        <begin position="78"/>
        <end position="100"/>
    </location>
</feature>
<gene>
    <name evidence="2" type="ORF">DJ013_16260</name>
</gene>
<protein>
    <submittedName>
        <fullName evidence="2">DUF5009 domain-containing protein</fullName>
    </submittedName>
</protein>
<evidence type="ECO:0000313" key="2">
    <source>
        <dbReference type="EMBL" id="AWV99641.1"/>
    </source>
</evidence>
<dbReference type="KEGG" id="als:DJ013_16260"/>
<organism evidence="2 3">
    <name type="scientific">Arcticibacterium luteifluviistationis</name>
    <dbReference type="NCBI Taxonomy" id="1784714"/>
    <lineage>
        <taxon>Bacteria</taxon>
        <taxon>Pseudomonadati</taxon>
        <taxon>Bacteroidota</taxon>
        <taxon>Cytophagia</taxon>
        <taxon>Cytophagales</taxon>
        <taxon>Leadbetterellaceae</taxon>
        <taxon>Arcticibacterium</taxon>
    </lineage>
</organism>